<reference evidence="1" key="1">
    <citation type="submission" date="2023-07" db="EMBL/GenBank/DDBJ databases">
        <title>High risk of intestinal colonization with ESBL-producing Escherichia coli among soldiers of military contingents in specific geographic regions.</title>
        <authorList>
            <person name="Literacka E."/>
        </authorList>
    </citation>
    <scope>NUCLEOTIDE SEQUENCE</scope>
    <source>
        <strain evidence="1">66</strain>
    </source>
</reference>
<proteinExistence type="predicted"/>
<dbReference type="AlphaFoldDB" id="A0AAW7V1S7"/>
<gene>
    <name evidence="1" type="ORF">Q2V20_21780</name>
</gene>
<evidence type="ECO:0000313" key="2">
    <source>
        <dbReference type="Proteomes" id="UP001173661"/>
    </source>
</evidence>
<name>A0AAW7V1S7_ECOLX</name>
<comment type="caution">
    <text evidence="1">The sequence shown here is derived from an EMBL/GenBank/DDBJ whole genome shotgun (WGS) entry which is preliminary data.</text>
</comment>
<organism evidence="1 2">
    <name type="scientific">Escherichia coli</name>
    <dbReference type="NCBI Taxonomy" id="562"/>
    <lineage>
        <taxon>Bacteria</taxon>
        <taxon>Pseudomonadati</taxon>
        <taxon>Pseudomonadota</taxon>
        <taxon>Gammaproteobacteria</taxon>
        <taxon>Enterobacterales</taxon>
        <taxon>Enterobacteriaceae</taxon>
        <taxon>Escherichia</taxon>
    </lineage>
</organism>
<evidence type="ECO:0000313" key="1">
    <source>
        <dbReference type="EMBL" id="MDO2576740.1"/>
    </source>
</evidence>
<sequence>MKIVTRMEAAKAGLNRYFTGKRCRHGHLSERYVLNGTCVECAMNSANRHRNEFACALKSARGETYGKQLD</sequence>
<dbReference type="Proteomes" id="UP001173661">
    <property type="component" value="Unassembled WGS sequence"/>
</dbReference>
<protein>
    <recommendedName>
        <fullName evidence="3">Prophage protein</fullName>
    </recommendedName>
</protein>
<accession>A0AAW7V1S7</accession>
<dbReference type="RefSeq" id="WP_000706991.1">
    <property type="nucleotide sequence ID" value="NZ_AP021963.1"/>
</dbReference>
<evidence type="ECO:0008006" key="3">
    <source>
        <dbReference type="Google" id="ProtNLM"/>
    </source>
</evidence>
<dbReference type="EMBL" id="JAUKXU010000024">
    <property type="protein sequence ID" value="MDO2576740.1"/>
    <property type="molecule type" value="Genomic_DNA"/>
</dbReference>